<dbReference type="InterPro" id="IPR050275">
    <property type="entry name" value="PGM_Phosphatase"/>
</dbReference>
<dbReference type="InterPro" id="IPR013078">
    <property type="entry name" value="His_Pase_superF_clade-1"/>
</dbReference>
<dbReference type="PANTHER" id="PTHR48100:SF1">
    <property type="entry name" value="HISTIDINE PHOSPHATASE FAMILY PROTEIN-RELATED"/>
    <property type="match status" value="1"/>
</dbReference>
<dbReference type="Proteomes" id="UP001548189">
    <property type="component" value="Unassembled WGS sequence"/>
</dbReference>
<organism evidence="3 4">
    <name type="scientific">Aliikangiella maris</name>
    <dbReference type="NCBI Taxonomy" id="3162458"/>
    <lineage>
        <taxon>Bacteria</taxon>
        <taxon>Pseudomonadati</taxon>
        <taxon>Pseudomonadota</taxon>
        <taxon>Gammaproteobacteria</taxon>
        <taxon>Oceanospirillales</taxon>
        <taxon>Pleioneaceae</taxon>
        <taxon>Aliikangiella</taxon>
    </lineage>
</organism>
<keyword evidence="2" id="KW-0413">Isomerase</keyword>
<evidence type="ECO:0000256" key="2">
    <source>
        <dbReference type="ARBA" id="ARBA00023235"/>
    </source>
</evidence>
<dbReference type="RefSeq" id="WP_353896789.1">
    <property type="nucleotide sequence ID" value="NZ_JBEVCJ010000018.1"/>
</dbReference>
<keyword evidence="3" id="KW-0378">Hydrolase</keyword>
<evidence type="ECO:0000313" key="4">
    <source>
        <dbReference type="Proteomes" id="UP001548189"/>
    </source>
</evidence>
<keyword evidence="4" id="KW-1185">Reference proteome</keyword>
<evidence type="ECO:0000313" key="3">
    <source>
        <dbReference type="EMBL" id="MET1256203.1"/>
    </source>
</evidence>
<keyword evidence="1" id="KW-0324">Glycolysis</keyword>
<dbReference type="GO" id="GO:0016787">
    <property type="term" value="F:hydrolase activity"/>
    <property type="evidence" value="ECO:0007669"/>
    <property type="project" value="UniProtKB-KW"/>
</dbReference>
<dbReference type="EMBL" id="JBEVCJ010000018">
    <property type="protein sequence ID" value="MET1256203.1"/>
    <property type="molecule type" value="Genomic_DNA"/>
</dbReference>
<accession>A0ABV2BW97</accession>
<dbReference type="SMART" id="SM00855">
    <property type="entry name" value="PGAM"/>
    <property type="match status" value="1"/>
</dbReference>
<dbReference type="PANTHER" id="PTHR48100">
    <property type="entry name" value="BROAD-SPECIFICITY PHOSPHATASE YOR283W-RELATED"/>
    <property type="match status" value="1"/>
</dbReference>
<dbReference type="SUPFAM" id="SSF53254">
    <property type="entry name" value="Phosphoglycerate mutase-like"/>
    <property type="match status" value="1"/>
</dbReference>
<dbReference type="EC" id="3.1.3.-" evidence="3"/>
<dbReference type="InterPro" id="IPR001345">
    <property type="entry name" value="PG/BPGM_mutase_AS"/>
</dbReference>
<gene>
    <name evidence="3" type="ORF">ABVT43_13770</name>
</gene>
<dbReference type="Pfam" id="PF00300">
    <property type="entry name" value="His_Phos_1"/>
    <property type="match status" value="1"/>
</dbReference>
<dbReference type="PROSITE" id="PS00175">
    <property type="entry name" value="PG_MUTASE"/>
    <property type="match status" value="1"/>
</dbReference>
<sequence length="217" mass="24503">MKIILARHGETQWNKLKKLQGRLDSPLTDEGILQAHSLAEKLKTAQVKLIISSPLKRAEHTAQICEKVLNVERQLDAQLVERDFGLWQAEYFSELKSEKYFTDVFYKVNHQGPPDGETGIACAQRIQQALLNIARTQLNGIKSHLPLSNRRLSNQLQSNELPVEGCLLVITHGDAIRCLLSLLSVQGQVDAYSQYGNGKTFPLYYHAELDELQVLVE</sequence>
<dbReference type="Gene3D" id="3.40.50.1240">
    <property type="entry name" value="Phosphoglycerate mutase-like"/>
    <property type="match status" value="1"/>
</dbReference>
<comment type="caution">
    <text evidence="3">The sequence shown here is derived from an EMBL/GenBank/DDBJ whole genome shotgun (WGS) entry which is preliminary data.</text>
</comment>
<protein>
    <submittedName>
        <fullName evidence="3">Histidine phosphatase family protein</fullName>
        <ecNumber evidence="3">3.1.3.-</ecNumber>
    </submittedName>
</protein>
<dbReference type="InterPro" id="IPR029033">
    <property type="entry name" value="His_PPase_superfam"/>
</dbReference>
<name>A0ABV2BW97_9GAMM</name>
<dbReference type="CDD" id="cd07067">
    <property type="entry name" value="HP_PGM_like"/>
    <property type="match status" value="1"/>
</dbReference>
<reference evidence="3 4" key="1">
    <citation type="submission" date="2024-06" db="EMBL/GenBank/DDBJ databases">
        <authorList>
            <person name="Li F."/>
        </authorList>
    </citation>
    <scope>NUCLEOTIDE SEQUENCE [LARGE SCALE GENOMIC DNA]</scope>
    <source>
        <strain evidence="3 4">GXAS 311</strain>
    </source>
</reference>
<proteinExistence type="predicted"/>
<evidence type="ECO:0000256" key="1">
    <source>
        <dbReference type="ARBA" id="ARBA00023152"/>
    </source>
</evidence>